<sequence length="84" mass="9849">MKDDGIGDCPHHVQIRIKEVCKIETAKVTIRGTLYARKDEWELKAETLYIDFTQGDKPDRQKSIGYQPEDLDYLNKNELYSEED</sequence>
<protein>
    <submittedName>
        <fullName evidence="1">Uncharacterized protein</fullName>
    </submittedName>
</protein>
<accession>A0A133VM31</accession>
<dbReference type="Proteomes" id="UP000070504">
    <property type="component" value="Unassembled WGS sequence"/>
</dbReference>
<comment type="caution">
    <text evidence="1">The sequence shown here is derived from an EMBL/GenBank/DDBJ whole genome shotgun (WGS) entry which is preliminary data.</text>
</comment>
<evidence type="ECO:0000313" key="2">
    <source>
        <dbReference type="Proteomes" id="UP000070504"/>
    </source>
</evidence>
<gene>
    <name evidence="1" type="ORF">AKJ54_00200</name>
</gene>
<name>A0A133VM31_9EURY</name>
<reference evidence="1 2" key="1">
    <citation type="journal article" date="2016" name="Sci. Rep.">
        <title>Metabolic traits of an uncultured archaeal lineage -MSBL1- from brine pools of the Red Sea.</title>
        <authorList>
            <person name="Mwirichia R."/>
            <person name="Alam I."/>
            <person name="Rashid M."/>
            <person name="Vinu M."/>
            <person name="Ba-Alawi W."/>
            <person name="Anthony Kamau A."/>
            <person name="Kamanda Ngugi D."/>
            <person name="Goker M."/>
            <person name="Klenk H.P."/>
            <person name="Bajic V."/>
            <person name="Stingl U."/>
        </authorList>
    </citation>
    <scope>NUCLEOTIDE SEQUENCE [LARGE SCALE GENOMIC DNA]</scope>
    <source>
        <strain evidence="1">SCGC-AAA382K21</strain>
    </source>
</reference>
<evidence type="ECO:0000313" key="1">
    <source>
        <dbReference type="EMBL" id="KXB07467.1"/>
    </source>
</evidence>
<proteinExistence type="predicted"/>
<dbReference type="AlphaFoldDB" id="A0A133VM31"/>
<keyword evidence="2" id="KW-1185">Reference proteome</keyword>
<organism evidence="1 2">
    <name type="scientific">candidate division MSBL1 archaeon SCGC-AAA382K21</name>
    <dbReference type="NCBI Taxonomy" id="1698283"/>
    <lineage>
        <taxon>Archaea</taxon>
        <taxon>Methanobacteriati</taxon>
        <taxon>Methanobacteriota</taxon>
        <taxon>candidate division MSBL1</taxon>
    </lineage>
</organism>
<dbReference type="EMBL" id="LHYH01000003">
    <property type="protein sequence ID" value="KXB07467.1"/>
    <property type="molecule type" value="Genomic_DNA"/>
</dbReference>